<sequence length="113" mass="12823">MAGWMYEMRNFTPVTSFLALAAIQIGPFIPPATLDALLSPIPMQTHEADLPAQFTCRLWFRYAIRVLMAAGHINCLDINALEAEGEHAGEYHRNKVAFERQMGGVYRSRYCIF</sequence>
<dbReference type="AlphaFoldDB" id="A0A165DMS8"/>
<gene>
    <name evidence="1" type="ORF">CALCODRAFT_486591</name>
</gene>
<evidence type="ECO:0000313" key="1">
    <source>
        <dbReference type="EMBL" id="KZT53151.1"/>
    </source>
</evidence>
<dbReference type="Proteomes" id="UP000076842">
    <property type="component" value="Unassembled WGS sequence"/>
</dbReference>
<keyword evidence="2" id="KW-1185">Reference proteome</keyword>
<dbReference type="EMBL" id="KV424045">
    <property type="protein sequence ID" value="KZT53151.1"/>
    <property type="molecule type" value="Genomic_DNA"/>
</dbReference>
<protein>
    <submittedName>
        <fullName evidence="1">Uncharacterized protein</fullName>
    </submittedName>
</protein>
<proteinExistence type="predicted"/>
<dbReference type="OrthoDB" id="3016366at2759"/>
<dbReference type="InParanoid" id="A0A165DMS8"/>
<reference evidence="1 2" key="1">
    <citation type="journal article" date="2016" name="Mol. Biol. Evol.">
        <title>Comparative Genomics of Early-Diverging Mushroom-Forming Fungi Provides Insights into the Origins of Lignocellulose Decay Capabilities.</title>
        <authorList>
            <person name="Nagy L.G."/>
            <person name="Riley R."/>
            <person name="Tritt A."/>
            <person name="Adam C."/>
            <person name="Daum C."/>
            <person name="Floudas D."/>
            <person name="Sun H."/>
            <person name="Yadav J.S."/>
            <person name="Pangilinan J."/>
            <person name="Larsson K.H."/>
            <person name="Matsuura K."/>
            <person name="Barry K."/>
            <person name="Labutti K."/>
            <person name="Kuo R."/>
            <person name="Ohm R.A."/>
            <person name="Bhattacharya S.S."/>
            <person name="Shirouzu T."/>
            <person name="Yoshinaga Y."/>
            <person name="Martin F.M."/>
            <person name="Grigoriev I.V."/>
            <person name="Hibbett D.S."/>
        </authorList>
    </citation>
    <scope>NUCLEOTIDE SEQUENCE [LARGE SCALE GENOMIC DNA]</scope>
    <source>
        <strain evidence="1 2">HHB12733</strain>
    </source>
</reference>
<evidence type="ECO:0000313" key="2">
    <source>
        <dbReference type="Proteomes" id="UP000076842"/>
    </source>
</evidence>
<accession>A0A165DMS8</accession>
<organism evidence="1 2">
    <name type="scientific">Calocera cornea HHB12733</name>
    <dbReference type="NCBI Taxonomy" id="1353952"/>
    <lineage>
        <taxon>Eukaryota</taxon>
        <taxon>Fungi</taxon>
        <taxon>Dikarya</taxon>
        <taxon>Basidiomycota</taxon>
        <taxon>Agaricomycotina</taxon>
        <taxon>Dacrymycetes</taxon>
        <taxon>Dacrymycetales</taxon>
        <taxon>Dacrymycetaceae</taxon>
        <taxon>Calocera</taxon>
    </lineage>
</organism>
<name>A0A165DMS8_9BASI</name>